<evidence type="ECO:0000256" key="2">
    <source>
        <dbReference type="SAM" id="MobiDB-lite"/>
    </source>
</evidence>
<feature type="region of interest" description="Disordered" evidence="2">
    <location>
        <begin position="1"/>
        <end position="28"/>
    </location>
</feature>
<feature type="non-terminal residue" evidence="3">
    <location>
        <position position="1"/>
    </location>
</feature>
<evidence type="ECO:0000313" key="3">
    <source>
        <dbReference type="EMBL" id="TSC96939.1"/>
    </source>
</evidence>
<feature type="coiled-coil region" evidence="1">
    <location>
        <begin position="69"/>
        <end position="147"/>
    </location>
</feature>
<name>A0A554LWA6_9BACT</name>
<dbReference type="SUPFAM" id="SSF57997">
    <property type="entry name" value="Tropomyosin"/>
    <property type="match status" value="1"/>
</dbReference>
<evidence type="ECO:0000313" key="4">
    <source>
        <dbReference type="Proteomes" id="UP000318711"/>
    </source>
</evidence>
<protein>
    <submittedName>
        <fullName evidence="3">Uncharacterized protein</fullName>
    </submittedName>
</protein>
<dbReference type="EMBL" id="VMGL01000025">
    <property type="protein sequence ID" value="TSC96939.1"/>
    <property type="molecule type" value="Genomic_DNA"/>
</dbReference>
<proteinExistence type="predicted"/>
<dbReference type="Gene3D" id="1.20.5.340">
    <property type="match status" value="1"/>
</dbReference>
<comment type="caution">
    <text evidence="3">The sequence shown here is derived from an EMBL/GenBank/DDBJ whole genome shotgun (WGS) entry which is preliminary data.</text>
</comment>
<reference evidence="3 4" key="1">
    <citation type="submission" date="2017-07" db="EMBL/GenBank/DDBJ databases">
        <title>Mechanisms for carbon and nitrogen cycling indicate functional differentiation within the Candidate Phyla Radiation.</title>
        <authorList>
            <person name="Danczak R.E."/>
            <person name="Johnston M.D."/>
            <person name="Kenah C."/>
            <person name="Slattery M."/>
            <person name="Wrighton K.C."/>
            <person name="Wilkins M.J."/>
        </authorList>
    </citation>
    <scope>NUCLEOTIDE SEQUENCE [LARGE SCALE GENOMIC DNA]</scope>
    <source>
        <strain evidence="3">Licking1014_2</strain>
    </source>
</reference>
<evidence type="ECO:0000256" key="1">
    <source>
        <dbReference type="SAM" id="Coils"/>
    </source>
</evidence>
<dbReference type="AlphaFoldDB" id="A0A554LWA6"/>
<dbReference type="Proteomes" id="UP000318711">
    <property type="component" value="Unassembled WGS sequence"/>
</dbReference>
<keyword evidence="1" id="KW-0175">Coiled coil</keyword>
<accession>A0A554LWA6</accession>
<gene>
    <name evidence="3" type="ORF">CEN88_249</name>
</gene>
<organism evidence="3 4">
    <name type="scientific">Candidatus Berkelbacteria bacterium Licking1014_2</name>
    <dbReference type="NCBI Taxonomy" id="2017146"/>
    <lineage>
        <taxon>Bacteria</taxon>
        <taxon>Candidatus Berkelbacteria</taxon>
    </lineage>
</organism>
<sequence>KNYNKNTRAGAHSIFVPPRAPPSAESISWNKNKGEKMAKKEFTASEVMVLQKDLQKGIQVIGEQYFGIKQELKDSLGKIENRLDCVENSLDCVENRLDRVENSLDCVENRLDRIEDNLEIIKFSLRQKADLADLEALEKRVIRLEKKFA</sequence>